<evidence type="ECO:0000256" key="2">
    <source>
        <dbReference type="ARBA" id="ARBA00010348"/>
    </source>
</evidence>
<comment type="subcellular location">
    <subcellularLocation>
        <location evidence="1">Nucleus</location>
    </subcellularLocation>
</comment>
<dbReference type="GO" id="GO:0005737">
    <property type="term" value="C:cytoplasm"/>
    <property type="evidence" value="ECO:0007669"/>
    <property type="project" value="TreeGrafter"/>
</dbReference>
<dbReference type="Proteomes" id="UP000046395">
    <property type="component" value="Unassembled WGS sequence"/>
</dbReference>
<keyword evidence="8" id="KW-1185">Reference proteome</keyword>
<dbReference type="GO" id="GO:0007094">
    <property type="term" value="P:mitotic spindle assembly checkpoint signaling"/>
    <property type="evidence" value="ECO:0007669"/>
    <property type="project" value="TreeGrafter"/>
</dbReference>
<dbReference type="PANTHER" id="PTHR11842">
    <property type="entry name" value="MITOTIC SPINDLE ASSEMBLY CHECKPOINT PROTEIN MAD2"/>
    <property type="match status" value="1"/>
</dbReference>
<dbReference type="GO" id="GO:0051301">
    <property type="term" value="P:cell division"/>
    <property type="evidence" value="ECO:0007669"/>
    <property type="project" value="UniProtKB-KW"/>
</dbReference>
<evidence type="ECO:0000256" key="5">
    <source>
        <dbReference type="ARBA" id="ARBA00023242"/>
    </source>
</evidence>
<evidence type="ECO:0000256" key="6">
    <source>
        <dbReference type="ARBA" id="ARBA00023306"/>
    </source>
</evidence>
<dbReference type="InterPro" id="IPR045091">
    <property type="entry name" value="Mad2-like"/>
</dbReference>
<comment type="similarity">
    <text evidence="2">Belongs to the MAD2 family.</text>
</comment>
<reference evidence="9" key="1">
    <citation type="submission" date="2019-12" db="UniProtKB">
        <authorList>
            <consortium name="WormBaseParasite"/>
        </authorList>
    </citation>
    <scope>IDENTIFICATION</scope>
</reference>
<dbReference type="PANTHER" id="PTHR11842:SF11">
    <property type="entry name" value="MITOTIC SPINDLE ASSEMBLY CHECKPOINT PROTEIN MAD2A"/>
    <property type="match status" value="1"/>
</dbReference>
<dbReference type="Gene3D" id="3.30.900.10">
    <property type="entry name" value="HORMA domain"/>
    <property type="match status" value="1"/>
</dbReference>
<keyword evidence="4" id="KW-0498">Mitosis</keyword>
<keyword evidence="3" id="KW-0132">Cell division</keyword>
<sequence length="210" mass="23237">METAVSPSSGLATVDFVNDHSVGNLLYFAINTITYQRQLYPADVFTRVVKFGLPLMVNASDTFNDFIQRAIRTTKERLANSQIQKVSLVICSIPLNATVERWEFVISPTNEVKMRGDWKKQVQRIFRSISAVACFMKPLPPFCECDIEFCIPTGSSVPEDCEAIHPMFPEVAQDHSLPGANMGSADLQIHVIAETPEFSTSKGIESCGNG</sequence>
<protein>
    <submittedName>
        <fullName evidence="9">HORMA domain-containing protein</fullName>
    </submittedName>
</protein>
<dbReference type="InterPro" id="IPR003511">
    <property type="entry name" value="HORMA_dom"/>
</dbReference>
<dbReference type="STRING" id="70415.A0A5S6QAK4"/>
<dbReference type="WBParaSite" id="TMUE_1000004239.1">
    <property type="protein sequence ID" value="TMUE_1000004239.1"/>
    <property type="gene ID" value="WBGene00289697"/>
</dbReference>
<dbReference type="GO" id="GO:0005654">
    <property type="term" value="C:nucleoplasm"/>
    <property type="evidence" value="ECO:0007669"/>
    <property type="project" value="TreeGrafter"/>
</dbReference>
<dbReference type="AlphaFoldDB" id="A0A5S6QAK4"/>
<dbReference type="GO" id="GO:0000776">
    <property type="term" value="C:kinetochore"/>
    <property type="evidence" value="ECO:0007669"/>
    <property type="project" value="TreeGrafter"/>
</dbReference>
<dbReference type="SUPFAM" id="SSF56019">
    <property type="entry name" value="The spindle assembly checkpoint protein mad2"/>
    <property type="match status" value="1"/>
</dbReference>
<dbReference type="Pfam" id="PF02301">
    <property type="entry name" value="HORMA"/>
    <property type="match status" value="1"/>
</dbReference>
<evidence type="ECO:0000313" key="9">
    <source>
        <dbReference type="WBParaSite" id="TMUE_1000004239.1"/>
    </source>
</evidence>
<evidence type="ECO:0000259" key="7">
    <source>
        <dbReference type="PROSITE" id="PS50815"/>
    </source>
</evidence>
<evidence type="ECO:0000256" key="3">
    <source>
        <dbReference type="ARBA" id="ARBA00022618"/>
    </source>
</evidence>
<evidence type="ECO:0000313" key="8">
    <source>
        <dbReference type="Proteomes" id="UP000046395"/>
    </source>
</evidence>
<evidence type="ECO:0000256" key="1">
    <source>
        <dbReference type="ARBA" id="ARBA00004123"/>
    </source>
</evidence>
<organism evidence="8 9">
    <name type="scientific">Trichuris muris</name>
    <name type="common">Mouse whipworm</name>
    <dbReference type="NCBI Taxonomy" id="70415"/>
    <lineage>
        <taxon>Eukaryota</taxon>
        <taxon>Metazoa</taxon>
        <taxon>Ecdysozoa</taxon>
        <taxon>Nematoda</taxon>
        <taxon>Enoplea</taxon>
        <taxon>Dorylaimia</taxon>
        <taxon>Trichinellida</taxon>
        <taxon>Trichuridae</taxon>
        <taxon>Trichuris</taxon>
    </lineage>
</organism>
<dbReference type="InterPro" id="IPR036570">
    <property type="entry name" value="HORMA_dom_sf"/>
</dbReference>
<dbReference type="PROSITE" id="PS50815">
    <property type="entry name" value="HORMA"/>
    <property type="match status" value="1"/>
</dbReference>
<name>A0A5S6QAK4_TRIMR</name>
<feature type="domain" description="HORMA" evidence="7">
    <location>
        <begin position="16"/>
        <end position="191"/>
    </location>
</feature>
<evidence type="ECO:0000256" key="4">
    <source>
        <dbReference type="ARBA" id="ARBA00022776"/>
    </source>
</evidence>
<keyword evidence="5" id="KW-0539">Nucleus</keyword>
<proteinExistence type="inferred from homology"/>
<accession>A0A5S6QAK4</accession>
<keyword evidence="6" id="KW-0131">Cell cycle</keyword>